<keyword evidence="7" id="KW-0282">Flagellum</keyword>
<dbReference type="GO" id="GO:0009288">
    <property type="term" value="C:bacterial-type flagellum"/>
    <property type="evidence" value="ECO:0007669"/>
    <property type="project" value="UniProtKB-SubCell"/>
</dbReference>
<evidence type="ECO:0000256" key="2">
    <source>
        <dbReference type="ARBA" id="ARBA00020110"/>
    </source>
</evidence>
<organism evidence="7 8">
    <name type="scientific">Selenomonas montiformis</name>
    <dbReference type="NCBI Taxonomy" id="2652285"/>
    <lineage>
        <taxon>Bacteria</taxon>
        <taxon>Bacillati</taxon>
        <taxon>Bacillota</taxon>
        <taxon>Negativicutes</taxon>
        <taxon>Selenomonadales</taxon>
        <taxon>Selenomonadaceae</taxon>
        <taxon>Selenomonas</taxon>
    </lineage>
</organism>
<dbReference type="Gene3D" id="1.20.1330.10">
    <property type="entry name" value="f41 fragment of flagellin, N-terminal domain"/>
    <property type="match status" value="2"/>
</dbReference>
<evidence type="ECO:0000259" key="6">
    <source>
        <dbReference type="Pfam" id="PF00700"/>
    </source>
</evidence>
<dbReference type="Pfam" id="PF00669">
    <property type="entry name" value="Flagellin_N"/>
    <property type="match status" value="1"/>
</dbReference>
<keyword evidence="3 4" id="KW-0975">Bacterial flagellum</keyword>
<evidence type="ECO:0000256" key="4">
    <source>
        <dbReference type="RuleBase" id="RU362073"/>
    </source>
</evidence>
<dbReference type="AlphaFoldDB" id="A0A6I2UY20"/>
<dbReference type="InterPro" id="IPR001492">
    <property type="entry name" value="Flagellin"/>
</dbReference>
<gene>
    <name evidence="7" type="ORF">FYJ78_07270</name>
</gene>
<evidence type="ECO:0000256" key="3">
    <source>
        <dbReference type="ARBA" id="ARBA00023143"/>
    </source>
</evidence>
<keyword evidence="8" id="KW-1185">Reference proteome</keyword>
<dbReference type="InterPro" id="IPR046358">
    <property type="entry name" value="Flagellin_C"/>
</dbReference>
<dbReference type="GO" id="GO:0005198">
    <property type="term" value="F:structural molecule activity"/>
    <property type="evidence" value="ECO:0007669"/>
    <property type="project" value="UniProtKB-UniRule"/>
</dbReference>
<dbReference type="PANTHER" id="PTHR42792">
    <property type="entry name" value="FLAGELLIN"/>
    <property type="match status" value="1"/>
</dbReference>
<protein>
    <recommendedName>
        <fullName evidence="2 4">Flagellin</fullName>
    </recommendedName>
</protein>
<dbReference type="PRINTS" id="PR00207">
    <property type="entry name" value="FLAGELLIN"/>
</dbReference>
<dbReference type="PANTHER" id="PTHR42792:SF2">
    <property type="entry name" value="FLAGELLIN"/>
    <property type="match status" value="1"/>
</dbReference>
<dbReference type="GO" id="GO:0005576">
    <property type="term" value="C:extracellular region"/>
    <property type="evidence" value="ECO:0007669"/>
    <property type="project" value="UniProtKB-SubCell"/>
</dbReference>
<evidence type="ECO:0000259" key="5">
    <source>
        <dbReference type="Pfam" id="PF00669"/>
    </source>
</evidence>
<dbReference type="EMBL" id="VUNL01000007">
    <property type="protein sequence ID" value="MSV24984.1"/>
    <property type="molecule type" value="Genomic_DNA"/>
</dbReference>
<comment type="subcellular location">
    <subcellularLocation>
        <location evidence="4">Secreted</location>
    </subcellularLocation>
    <subcellularLocation>
        <location evidence="4">Bacterial flagellum</location>
    </subcellularLocation>
</comment>
<keyword evidence="4" id="KW-0964">Secreted</keyword>
<dbReference type="Proteomes" id="UP000430222">
    <property type="component" value="Unassembled WGS sequence"/>
</dbReference>
<accession>A0A6I2UY20</accession>
<name>A0A6I2UY20_9FIRM</name>
<dbReference type="RefSeq" id="WP_154620761.1">
    <property type="nucleotide sequence ID" value="NZ_VUNL01000007.1"/>
</dbReference>
<comment type="similarity">
    <text evidence="1 4">Belongs to the bacterial flagellin family.</text>
</comment>
<dbReference type="InterPro" id="IPR001029">
    <property type="entry name" value="Flagellin_N"/>
</dbReference>
<reference evidence="7 8" key="1">
    <citation type="submission" date="2019-08" db="EMBL/GenBank/DDBJ databases">
        <title>In-depth cultivation of the pig gut microbiome towards novel bacterial diversity and tailored functional studies.</title>
        <authorList>
            <person name="Wylensek D."/>
            <person name="Hitch T.C.A."/>
            <person name="Clavel T."/>
        </authorList>
    </citation>
    <scope>NUCLEOTIDE SEQUENCE [LARGE SCALE GENOMIC DNA]</scope>
    <source>
        <strain evidence="8">WCA-380-WT-3B3</strain>
    </source>
</reference>
<feature type="domain" description="Flagellin C-terminal" evidence="6">
    <location>
        <begin position="352"/>
        <end position="436"/>
    </location>
</feature>
<keyword evidence="7" id="KW-0966">Cell projection</keyword>
<comment type="caution">
    <text evidence="7">The sequence shown here is derived from an EMBL/GenBank/DDBJ whole genome shotgun (WGS) entry which is preliminary data.</text>
</comment>
<dbReference type="SUPFAM" id="SSF64518">
    <property type="entry name" value="Phase 1 flagellin"/>
    <property type="match status" value="1"/>
</dbReference>
<sequence>MAMIVKNNMAAKKALNQLDKNDKAMAKSLKKVASGMKINSAADDASGFSISEKMRVQIQGLEQDVDNTQTGSSMLKVAEGGLQSSADILKTLKEKVINAANDTNTDADRRTIQKELDQAIDQLDENANVSYNGKVMLDGSHNNEVLSPGTKTVLSNESLSNDISSTMELTELKDSTGRDLGIFADSKIEISYVTKGKTHVSVLDPVEDTILGKLFSSISNRGDVIMDFSASTVVGQDRVGQDVHTTSGEKALLFSARNPGVDGQISGLTFNVINRDGTTNRTANSILNDFREAIRAENPSPDNALVFQVGTQSNQAVKIGFSDMRAVALGLKTSDGTTLDVTTQKKANAAISVVDLALQKVLDQQTTVGSMQSRLEYTASNLTTAGENTQSSESVIRDANMAKEMTEYTKNNVLTQAAQSMLAQANQNSSQVLQLLQ</sequence>
<evidence type="ECO:0000313" key="8">
    <source>
        <dbReference type="Proteomes" id="UP000430222"/>
    </source>
</evidence>
<dbReference type="Pfam" id="PF00700">
    <property type="entry name" value="Flagellin_C"/>
    <property type="match status" value="1"/>
</dbReference>
<keyword evidence="7" id="KW-0969">Cilium</keyword>
<comment type="function">
    <text evidence="4">Flagellin is the subunit protein which polymerizes to form the filaments of bacterial flagella.</text>
</comment>
<evidence type="ECO:0000313" key="7">
    <source>
        <dbReference type="EMBL" id="MSV24984.1"/>
    </source>
</evidence>
<feature type="domain" description="Flagellin N-terminal" evidence="5">
    <location>
        <begin position="5"/>
        <end position="140"/>
    </location>
</feature>
<evidence type="ECO:0000256" key="1">
    <source>
        <dbReference type="ARBA" id="ARBA00005709"/>
    </source>
</evidence>
<proteinExistence type="inferred from homology"/>